<name>A0A7I9VKB1_9BACT</name>
<dbReference type="Proteomes" id="UP000503640">
    <property type="component" value="Unassembled WGS sequence"/>
</dbReference>
<feature type="region of interest" description="Disordered" evidence="1">
    <location>
        <begin position="142"/>
        <end position="165"/>
    </location>
</feature>
<dbReference type="EMBL" id="BJTG01000003">
    <property type="protein sequence ID" value="GEJ56628.1"/>
    <property type="molecule type" value="Genomic_DNA"/>
</dbReference>
<dbReference type="AlphaFoldDB" id="A0A7I9VKB1"/>
<sequence>MPPTEEVVAGIVARRPFAVLGYSAEDAVWCPACLRSAAGLSPGRPDGSGKPIVPLFARDATVREEVCENCERSLCELLAAGHGASAPKPVTAHTRVYAARTALSFDRVPPIEVRTELKTTEWRWDPRFRVWWSIEERPRIPASVVLPPPTPPAPAARPPIVRKRR</sequence>
<organism evidence="2 3">
    <name type="scientific">Anaeromyxobacter diazotrophicus</name>
    <dbReference type="NCBI Taxonomy" id="2590199"/>
    <lineage>
        <taxon>Bacteria</taxon>
        <taxon>Pseudomonadati</taxon>
        <taxon>Myxococcota</taxon>
        <taxon>Myxococcia</taxon>
        <taxon>Myxococcales</taxon>
        <taxon>Cystobacterineae</taxon>
        <taxon>Anaeromyxobacteraceae</taxon>
        <taxon>Anaeromyxobacter</taxon>
    </lineage>
</organism>
<accession>A0A7I9VKB1</accession>
<gene>
    <name evidence="2" type="ORF">AMYX_13690</name>
</gene>
<comment type="caution">
    <text evidence="2">The sequence shown here is derived from an EMBL/GenBank/DDBJ whole genome shotgun (WGS) entry which is preliminary data.</text>
</comment>
<keyword evidence="3" id="KW-1185">Reference proteome</keyword>
<evidence type="ECO:0000313" key="3">
    <source>
        <dbReference type="Proteomes" id="UP000503640"/>
    </source>
</evidence>
<dbReference type="RefSeq" id="WP_176064131.1">
    <property type="nucleotide sequence ID" value="NZ_BJTG01000003.1"/>
</dbReference>
<feature type="compositionally biased region" description="Pro residues" evidence="1">
    <location>
        <begin position="146"/>
        <end position="157"/>
    </location>
</feature>
<evidence type="ECO:0000256" key="1">
    <source>
        <dbReference type="SAM" id="MobiDB-lite"/>
    </source>
</evidence>
<evidence type="ECO:0000313" key="2">
    <source>
        <dbReference type="EMBL" id="GEJ56628.1"/>
    </source>
</evidence>
<reference evidence="3" key="1">
    <citation type="journal article" date="2020" name="Appl. Environ. Microbiol.">
        <title>Diazotrophic Anaeromyxobacter Isolates from Soils.</title>
        <authorList>
            <person name="Masuda Y."/>
            <person name="Yamanaka H."/>
            <person name="Xu Z.X."/>
            <person name="Shiratori Y."/>
            <person name="Aono T."/>
            <person name="Amachi S."/>
            <person name="Senoo K."/>
            <person name="Itoh H."/>
        </authorList>
    </citation>
    <scope>NUCLEOTIDE SEQUENCE [LARGE SCALE GENOMIC DNA]</scope>
    <source>
        <strain evidence="3">R267</strain>
    </source>
</reference>
<proteinExistence type="predicted"/>
<protein>
    <submittedName>
        <fullName evidence="2">Uncharacterized protein</fullName>
    </submittedName>
</protein>